<dbReference type="AlphaFoldDB" id="A0A6M2BUJ6"/>
<sequence>MSAASRIRTVALLDIAEPTVDLALNTGRSNESHSSSYAQALTDQQIEFSPLLSEAITRRLEDSDYKVSTLADQRPVLKDDGSVDLSAVRTDADAILVVRFVRAAYVSASSDGLQPLALVEVQLFDARSHQRLYSKTFDGGYDAGAKAAVRLPTDPRFRFASVDQLMQKLDDSASGIKDAELAIASAVGRDFAVGSRPVAGYSEPEPAPPQTTAAERDRLAAAALAAQWAARTPAPAPADTDSAASSAADTTAAVEAKPSANEAGDAETSDAAPPASAAEASPVATSGPDQPTGAPPPAEPAQTTAVPEAIEAAAEPAPPVDDTMRQDKSNAEATVADSAVSGATAAVPAVPAPTAEPDTGTRSGENTLAPSAVSPVPAPSESAPVLAVAAPASASAPVVTSASEAAVAASSSADVAQPAAAPAAAAPKPVTPKLTISDSLRGGPSLVLQQRTVVRVSPTAQAGIVAVLPAGAGATADARVIRNASGSWCYIKSGTISGWVPAAAVGR</sequence>
<evidence type="ECO:0000256" key="1">
    <source>
        <dbReference type="SAM" id="MobiDB-lite"/>
    </source>
</evidence>
<gene>
    <name evidence="2" type="ORF">G7Y85_16390</name>
</gene>
<dbReference type="Proteomes" id="UP000472676">
    <property type="component" value="Unassembled WGS sequence"/>
</dbReference>
<name>A0A6M2BUJ6_9GAMM</name>
<feature type="compositionally biased region" description="Low complexity" evidence="1">
    <location>
        <begin position="338"/>
        <end position="355"/>
    </location>
</feature>
<feature type="compositionally biased region" description="Low complexity" evidence="1">
    <location>
        <begin position="269"/>
        <end position="292"/>
    </location>
</feature>
<reference evidence="2 3" key="1">
    <citation type="journal article" date="2014" name="Int. J. Syst. Evol. Microbiol.">
        <title>Solimonas terrae sp. nov., isolated from soil.</title>
        <authorList>
            <person name="Kim S.J."/>
            <person name="Moon J.Y."/>
            <person name="Weon H.Y."/>
            <person name="Ahn J.H."/>
            <person name="Chen W.M."/>
            <person name="Kwon S.W."/>
        </authorList>
    </citation>
    <scope>NUCLEOTIDE SEQUENCE [LARGE SCALE GENOMIC DNA]</scope>
    <source>
        <strain evidence="2 3">KIS83-12</strain>
    </source>
</reference>
<organism evidence="2 3">
    <name type="scientific">Solimonas terrae</name>
    <dbReference type="NCBI Taxonomy" id="1396819"/>
    <lineage>
        <taxon>Bacteria</taxon>
        <taxon>Pseudomonadati</taxon>
        <taxon>Pseudomonadota</taxon>
        <taxon>Gammaproteobacteria</taxon>
        <taxon>Nevskiales</taxon>
        <taxon>Nevskiaceae</taxon>
        <taxon>Solimonas</taxon>
    </lineage>
</organism>
<comment type="caution">
    <text evidence="2">The sequence shown here is derived from an EMBL/GenBank/DDBJ whole genome shotgun (WGS) entry which is preliminary data.</text>
</comment>
<feature type="compositionally biased region" description="Low complexity" evidence="1">
    <location>
        <begin position="224"/>
        <end position="253"/>
    </location>
</feature>
<feature type="region of interest" description="Disordered" evidence="1">
    <location>
        <begin position="224"/>
        <end position="379"/>
    </location>
</feature>
<feature type="compositionally biased region" description="Low complexity" evidence="1">
    <location>
        <begin position="300"/>
        <end position="315"/>
    </location>
</feature>
<dbReference type="RefSeq" id="WP_166259654.1">
    <property type="nucleotide sequence ID" value="NZ_JAAMOW010000008.1"/>
</dbReference>
<feature type="compositionally biased region" description="Low complexity" evidence="1">
    <location>
        <begin position="369"/>
        <end position="379"/>
    </location>
</feature>
<proteinExistence type="predicted"/>
<evidence type="ECO:0000313" key="2">
    <source>
        <dbReference type="EMBL" id="NGY06352.1"/>
    </source>
</evidence>
<keyword evidence="3" id="KW-1185">Reference proteome</keyword>
<accession>A0A6M2BUJ6</accession>
<protein>
    <recommendedName>
        <fullName evidence="4">SH3 domain-containing protein</fullName>
    </recommendedName>
</protein>
<evidence type="ECO:0000313" key="3">
    <source>
        <dbReference type="Proteomes" id="UP000472676"/>
    </source>
</evidence>
<evidence type="ECO:0008006" key="4">
    <source>
        <dbReference type="Google" id="ProtNLM"/>
    </source>
</evidence>
<dbReference type="EMBL" id="JAAMOW010000008">
    <property type="protein sequence ID" value="NGY06352.1"/>
    <property type="molecule type" value="Genomic_DNA"/>
</dbReference>